<dbReference type="RefSeq" id="YP_007500977.1">
    <property type="nucleotide sequence ID" value="NC_020414.1"/>
</dbReference>
<dbReference type="GeneID" id="14675511"/>
<gene>
    <name evidence="1" type="ORF">UAB78_004</name>
</gene>
<protein>
    <submittedName>
        <fullName evidence="1">Uncharacterized protein</fullName>
    </submittedName>
</protein>
<dbReference type="Proteomes" id="UP000011293">
    <property type="component" value="Segment"/>
</dbReference>
<proteinExistence type="predicted"/>
<accession>A0A9K0LKJ7</accession>
<keyword evidence="2" id="KW-1185">Reference proteome</keyword>
<dbReference type="EMBL" id="GU595417">
    <property type="protein sequence ID" value="ADW95206.1"/>
    <property type="molecule type" value="Genomic_DNA"/>
</dbReference>
<name>A0A9K0LKJ7_9CAUD</name>
<evidence type="ECO:0000313" key="1">
    <source>
        <dbReference type="EMBL" id="ADW95206.1"/>
    </source>
</evidence>
<evidence type="ECO:0000313" key="2">
    <source>
        <dbReference type="Proteomes" id="UP000011293"/>
    </source>
</evidence>
<organism evidence="1 2">
    <name type="scientific">Escherichia phage UAB_Phi78</name>
    <dbReference type="NCBI Taxonomy" id="979726"/>
    <lineage>
        <taxon>Viruses</taxon>
        <taxon>Duplodnaviria</taxon>
        <taxon>Heunggongvirae</taxon>
        <taxon>Uroviricota</taxon>
        <taxon>Caudoviricetes</taxon>
        <taxon>Autographivirales</taxon>
        <taxon>Autosignataviridae</taxon>
        <taxon>Molineuxvirinae</taxon>
        <taxon>Zindervirus</taxon>
        <taxon>Zindervirus UAB78</taxon>
    </lineage>
</organism>
<dbReference type="KEGG" id="vg:14675511"/>
<reference evidence="1" key="1">
    <citation type="submission" date="2021-07" db="EMBL/GenBank/DDBJ databases">
        <title>New enterobacteriophages and their use to control Salmonella enterica.</title>
        <authorList>
            <person name="Spricigo D.A."/>
            <person name="Bardina C."/>
            <person name="Cortes M.P."/>
            <person name="Llagostera M."/>
        </authorList>
    </citation>
    <scope>NUCLEOTIDE SEQUENCE</scope>
</reference>
<sequence length="20" mass="2132">MVGASWPIKTQPSSLTICLV</sequence>